<dbReference type="Pfam" id="PF03372">
    <property type="entry name" value="Exo_endo_phos"/>
    <property type="match status" value="1"/>
</dbReference>
<accession>A0ABN0Z581</accession>
<keyword evidence="3" id="KW-0378">Hydrolase</keyword>
<feature type="signal peptide" evidence="4">
    <location>
        <begin position="1"/>
        <end position="30"/>
    </location>
</feature>
<evidence type="ECO:0000256" key="3">
    <source>
        <dbReference type="ARBA" id="ARBA00022801"/>
    </source>
</evidence>
<dbReference type="InterPro" id="IPR005135">
    <property type="entry name" value="Endo/exonuclease/phosphatase"/>
</dbReference>
<evidence type="ECO:0000256" key="2">
    <source>
        <dbReference type="ARBA" id="ARBA00022729"/>
    </source>
</evidence>
<dbReference type="Gene3D" id="3.60.10.10">
    <property type="entry name" value="Endonuclease/exonuclease/phosphatase"/>
    <property type="match status" value="1"/>
</dbReference>
<comment type="similarity">
    <text evidence="1">Belongs to the neutral sphingomyelinase family.</text>
</comment>
<keyword evidence="2 4" id="KW-0732">Signal</keyword>
<dbReference type="SUPFAM" id="SSF56219">
    <property type="entry name" value="DNase I-like"/>
    <property type="match status" value="1"/>
</dbReference>
<dbReference type="RefSeq" id="WP_344031978.1">
    <property type="nucleotide sequence ID" value="NZ_BAAABX010000075.1"/>
</dbReference>
<dbReference type="Proteomes" id="UP001500879">
    <property type="component" value="Unassembled WGS sequence"/>
</dbReference>
<name>A0ABN0Z581_9ACTN</name>
<dbReference type="PANTHER" id="PTHR16320:SF23">
    <property type="entry name" value="SPHINGOMYELINASE C 1"/>
    <property type="match status" value="1"/>
</dbReference>
<dbReference type="NCBIfam" id="TIGR03395">
    <property type="entry name" value="sphingomy"/>
    <property type="match status" value="1"/>
</dbReference>
<sequence length="330" mass="35521">MPPTTTSTARGAVALTALLATLALPSPARAATPGTTSELNVLTYNTFLMSTNLYPNWGQEHRARAITGAGFFRGHDAVVLTEAFDNSASATLKSRAAGRYPHQTPVVGRGRDGWDATGGSYSASTPEDGGVTVLSKWPIVRKEQFVFKEACGSDKWSNKGFAYAVLDVRGARVHLVGTHTQSTDSGCGAGEAVALRARQFRQIDAFLKEKKIPADEQVLLAGDLNVDARGPEYASMLANSGFTGADSRAGHPRSFDTKQNSIAAYRYPDDSSEDLDFILHRTGHARPASWRNTVVKETSAPWTVSSWFRKYTYTNLSDHYPVVGGGGSRS</sequence>
<dbReference type="PANTHER" id="PTHR16320">
    <property type="entry name" value="SPHINGOMYELINASE FAMILY MEMBER"/>
    <property type="match status" value="1"/>
</dbReference>
<evidence type="ECO:0000259" key="5">
    <source>
        <dbReference type="Pfam" id="PF03372"/>
    </source>
</evidence>
<feature type="domain" description="Endonuclease/exonuclease/phosphatase" evidence="5">
    <location>
        <begin position="63"/>
        <end position="319"/>
    </location>
</feature>
<evidence type="ECO:0000313" key="6">
    <source>
        <dbReference type="EMBL" id="GAA0434137.1"/>
    </source>
</evidence>
<comment type="caution">
    <text evidence="6">The sequence shown here is derived from an EMBL/GenBank/DDBJ whole genome shotgun (WGS) entry which is preliminary data.</text>
</comment>
<proteinExistence type="inferred from homology"/>
<dbReference type="InterPro" id="IPR036691">
    <property type="entry name" value="Endo/exonu/phosph_ase_sf"/>
</dbReference>
<protein>
    <submittedName>
        <fullName evidence="6">Sphingomyelin phosphodiesterase</fullName>
    </submittedName>
</protein>
<dbReference type="CDD" id="cd09078">
    <property type="entry name" value="nSMase"/>
    <property type="match status" value="1"/>
</dbReference>
<organism evidence="6 7">
    <name type="scientific">Streptomyces luteireticuli</name>
    <dbReference type="NCBI Taxonomy" id="173858"/>
    <lineage>
        <taxon>Bacteria</taxon>
        <taxon>Bacillati</taxon>
        <taxon>Actinomycetota</taxon>
        <taxon>Actinomycetes</taxon>
        <taxon>Kitasatosporales</taxon>
        <taxon>Streptomycetaceae</taxon>
        <taxon>Streptomyces</taxon>
    </lineage>
</organism>
<evidence type="ECO:0000256" key="1">
    <source>
        <dbReference type="ARBA" id="ARBA00006335"/>
    </source>
</evidence>
<reference evidence="6 7" key="1">
    <citation type="journal article" date="2019" name="Int. J. Syst. Evol. Microbiol.">
        <title>The Global Catalogue of Microorganisms (GCM) 10K type strain sequencing project: providing services to taxonomists for standard genome sequencing and annotation.</title>
        <authorList>
            <consortium name="The Broad Institute Genomics Platform"/>
            <consortium name="The Broad Institute Genome Sequencing Center for Infectious Disease"/>
            <person name="Wu L."/>
            <person name="Ma J."/>
        </authorList>
    </citation>
    <scope>NUCLEOTIDE SEQUENCE [LARGE SCALE GENOMIC DNA]</scope>
    <source>
        <strain evidence="6 7">JCM 4788</strain>
    </source>
</reference>
<dbReference type="InterPro" id="IPR017766">
    <property type="entry name" value="Sphingomyelinase/PLipase_C"/>
</dbReference>
<evidence type="ECO:0000256" key="4">
    <source>
        <dbReference type="SAM" id="SignalP"/>
    </source>
</evidence>
<feature type="chain" id="PRO_5047198219" evidence="4">
    <location>
        <begin position="31"/>
        <end position="330"/>
    </location>
</feature>
<keyword evidence="7" id="KW-1185">Reference proteome</keyword>
<dbReference type="InterPro" id="IPR038772">
    <property type="entry name" value="Sph/SMPD2-like"/>
</dbReference>
<dbReference type="EMBL" id="BAAABX010000075">
    <property type="protein sequence ID" value="GAA0434137.1"/>
    <property type="molecule type" value="Genomic_DNA"/>
</dbReference>
<gene>
    <name evidence="6" type="primary">sph_2</name>
    <name evidence="6" type="ORF">GCM10010357_64560</name>
</gene>
<evidence type="ECO:0000313" key="7">
    <source>
        <dbReference type="Proteomes" id="UP001500879"/>
    </source>
</evidence>